<keyword evidence="2" id="KW-1185">Reference proteome</keyword>
<dbReference type="AlphaFoldDB" id="G0EFJ2"/>
<sequence length="37" mass="4376">MRNLVAELGYQLELLLDIAEVYARRPEDYILGWRQAP</sequence>
<dbReference type="HOGENOM" id="CLU_3338612_0_0_2"/>
<dbReference type="InParanoid" id="G0EFJ2"/>
<organism evidence="1 2">
    <name type="scientific">Pyrolobus fumarii (strain DSM 11204 / 1A)</name>
    <dbReference type="NCBI Taxonomy" id="694429"/>
    <lineage>
        <taxon>Archaea</taxon>
        <taxon>Thermoproteota</taxon>
        <taxon>Thermoprotei</taxon>
        <taxon>Desulfurococcales</taxon>
        <taxon>Pyrodictiaceae</taxon>
        <taxon>Pyrolobus</taxon>
    </lineage>
</organism>
<reference evidence="1 2" key="1">
    <citation type="journal article" date="2011" name="Stand. Genomic Sci.">
        <title>Complete genome sequence of the hyperthermophilic chemolithoautotroph Pyrolobus fumarii type strain (1A).</title>
        <authorList>
            <person name="Anderson I."/>
            <person name="Goker M."/>
            <person name="Nolan M."/>
            <person name="Lucas S."/>
            <person name="Hammon N."/>
            <person name="Deshpande S."/>
            <person name="Cheng J.F."/>
            <person name="Tapia R."/>
            <person name="Han C."/>
            <person name="Goodwin L."/>
            <person name="Pitluck S."/>
            <person name="Huntemann M."/>
            <person name="Liolios K."/>
            <person name="Ivanova N."/>
            <person name="Pagani I."/>
            <person name="Mavromatis K."/>
            <person name="Ovchinikova G."/>
            <person name="Pati A."/>
            <person name="Chen A."/>
            <person name="Palaniappan K."/>
            <person name="Land M."/>
            <person name="Hauser L."/>
            <person name="Brambilla E.M."/>
            <person name="Huber H."/>
            <person name="Yasawong M."/>
            <person name="Rohde M."/>
            <person name="Spring S."/>
            <person name="Abt B."/>
            <person name="Sikorski J."/>
            <person name="Wirth R."/>
            <person name="Detter J.C."/>
            <person name="Woyke T."/>
            <person name="Bristow J."/>
            <person name="Eisen J.A."/>
            <person name="Markowitz V."/>
            <person name="Hugenholtz P."/>
            <person name="Kyrpides N.C."/>
            <person name="Klenk H.P."/>
            <person name="Lapidus A."/>
        </authorList>
    </citation>
    <scope>NUCLEOTIDE SEQUENCE [LARGE SCALE GENOMIC DNA]</scope>
    <source>
        <strain evidence="2">DSM 11204 / 1A</strain>
    </source>
</reference>
<dbReference type="Proteomes" id="UP000001037">
    <property type="component" value="Chromosome"/>
</dbReference>
<protein>
    <submittedName>
        <fullName evidence="1">Uncharacterized protein</fullName>
    </submittedName>
</protein>
<proteinExistence type="predicted"/>
<dbReference type="KEGG" id="pfm:Pyrfu_1151"/>
<name>G0EFJ2_PYRF1</name>
<gene>
    <name evidence="1" type="ordered locus">Pyrfu_1151</name>
</gene>
<dbReference type="EMBL" id="CP002838">
    <property type="protein sequence ID" value="AEM39016.1"/>
    <property type="molecule type" value="Genomic_DNA"/>
</dbReference>
<evidence type="ECO:0000313" key="2">
    <source>
        <dbReference type="Proteomes" id="UP000001037"/>
    </source>
</evidence>
<accession>G0EFJ2</accession>
<evidence type="ECO:0000313" key="1">
    <source>
        <dbReference type="EMBL" id="AEM39016.1"/>
    </source>
</evidence>